<organism evidence="2 3">
    <name type="scientific">Asticcacaulis endophyticus</name>
    <dbReference type="NCBI Taxonomy" id="1395890"/>
    <lineage>
        <taxon>Bacteria</taxon>
        <taxon>Pseudomonadati</taxon>
        <taxon>Pseudomonadota</taxon>
        <taxon>Alphaproteobacteria</taxon>
        <taxon>Caulobacterales</taxon>
        <taxon>Caulobacteraceae</taxon>
        <taxon>Asticcacaulis</taxon>
    </lineage>
</organism>
<proteinExistence type="predicted"/>
<evidence type="ECO:0000313" key="3">
    <source>
        <dbReference type="Proteomes" id="UP000662572"/>
    </source>
</evidence>
<reference evidence="2" key="2">
    <citation type="submission" date="2020-09" db="EMBL/GenBank/DDBJ databases">
        <authorList>
            <person name="Sun Q."/>
            <person name="Kim S."/>
        </authorList>
    </citation>
    <scope>NUCLEOTIDE SEQUENCE</scope>
    <source>
        <strain evidence="2">KCTC 32296</strain>
    </source>
</reference>
<dbReference type="InterPro" id="IPR021139">
    <property type="entry name" value="NYN"/>
</dbReference>
<dbReference type="AlphaFoldDB" id="A0A918Q996"/>
<dbReference type="RefSeq" id="WP_189486881.1">
    <property type="nucleotide sequence ID" value="NZ_BMZB01000003.1"/>
</dbReference>
<sequence>MSNHNKNRRLDKSLETEKGWSLPFFRKRAAIYYDGFNLYHAVDAYKRPYLKWLDLKALGRALAPADEVVKRVVWCSAFRPQSKTKMKRHDDYMQALKARGVVARMGHFVSALDGCNSCGHTWHLSIEKQGDVNLALSIAADAEDNLFDVCYLVTADGDHAATARYLKERFPKKKLVLVSPPGRFPNKHILLYADAHIEIEREHLEASLLPQAVRHKKKLLVPPKVIERPEAYDPPELREKGHLKMIVNNG</sequence>
<dbReference type="GO" id="GO:0004540">
    <property type="term" value="F:RNA nuclease activity"/>
    <property type="evidence" value="ECO:0007669"/>
    <property type="project" value="InterPro"/>
</dbReference>
<feature type="domain" description="NYN" evidence="1">
    <location>
        <begin position="28"/>
        <end position="179"/>
    </location>
</feature>
<dbReference type="Proteomes" id="UP000662572">
    <property type="component" value="Unassembled WGS sequence"/>
</dbReference>
<dbReference type="CDD" id="cd18722">
    <property type="entry name" value="PIN_NicB-like"/>
    <property type="match status" value="1"/>
</dbReference>
<dbReference type="Gene3D" id="3.40.50.1010">
    <property type="entry name" value="5'-nuclease"/>
    <property type="match status" value="1"/>
</dbReference>
<gene>
    <name evidence="2" type="ORF">GCM10011273_24210</name>
</gene>
<comment type="caution">
    <text evidence="2">The sequence shown here is derived from an EMBL/GenBank/DDBJ whole genome shotgun (WGS) entry which is preliminary data.</text>
</comment>
<reference evidence="2" key="1">
    <citation type="journal article" date="2014" name="Int. J. Syst. Evol. Microbiol.">
        <title>Complete genome sequence of Corynebacterium casei LMG S-19264T (=DSM 44701T), isolated from a smear-ripened cheese.</title>
        <authorList>
            <consortium name="US DOE Joint Genome Institute (JGI-PGF)"/>
            <person name="Walter F."/>
            <person name="Albersmeier A."/>
            <person name="Kalinowski J."/>
            <person name="Ruckert C."/>
        </authorList>
    </citation>
    <scope>NUCLEOTIDE SEQUENCE</scope>
    <source>
        <strain evidence="2">KCTC 32296</strain>
    </source>
</reference>
<evidence type="ECO:0000313" key="2">
    <source>
        <dbReference type="EMBL" id="GGZ37019.1"/>
    </source>
</evidence>
<protein>
    <recommendedName>
        <fullName evidence="1">NYN domain-containing protein</fullName>
    </recommendedName>
</protein>
<accession>A0A918Q996</accession>
<evidence type="ECO:0000259" key="1">
    <source>
        <dbReference type="Pfam" id="PF01936"/>
    </source>
</evidence>
<keyword evidence="3" id="KW-1185">Reference proteome</keyword>
<dbReference type="Pfam" id="PF01936">
    <property type="entry name" value="NYN"/>
    <property type="match status" value="1"/>
</dbReference>
<name>A0A918Q996_9CAUL</name>
<dbReference type="EMBL" id="BMZB01000003">
    <property type="protein sequence ID" value="GGZ37019.1"/>
    <property type="molecule type" value="Genomic_DNA"/>
</dbReference>